<dbReference type="RefSeq" id="WP_140887290.1">
    <property type="nucleotide sequence ID" value="NZ_RCZP01000069.1"/>
</dbReference>
<evidence type="ECO:0000259" key="3">
    <source>
        <dbReference type="PROSITE" id="PS50110"/>
    </source>
</evidence>
<accession>A0A502EUC8</accession>
<evidence type="ECO:0000313" key="5">
    <source>
        <dbReference type="Proteomes" id="UP000317078"/>
    </source>
</evidence>
<dbReference type="GO" id="GO:0000160">
    <property type="term" value="P:phosphorelay signal transduction system"/>
    <property type="evidence" value="ECO:0007669"/>
    <property type="project" value="InterPro"/>
</dbReference>
<name>A0A502EUC8_9PROT</name>
<gene>
    <name evidence="4" type="ORF">EAH89_28880</name>
</gene>
<dbReference type="Gene3D" id="3.40.50.2300">
    <property type="match status" value="1"/>
</dbReference>
<comment type="caution">
    <text evidence="4">The sequence shown here is derived from an EMBL/GenBank/DDBJ whole genome shotgun (WGS) entry which is preliminary data.</text>
</comment>
<dbReference type="SUPFAM" id="SSF52172">
    <property type="entry name" value="CheY-like"/>
    <property type="match status" value="1"/>
</dbReference>
<evidence type="ECO:0000313" key="4">
    <source>
        <dbReference type="EMBL" id="TPG40684.1"/>
    </source>
</evidence>
<feature type="domain" description="Response regulatory" evidence="3">
    <location>
        <begin position="11"/>
        <end position="127"/>
    </location>
</feature>
<keyword evidence="1 2" id="KW-0597">Phosphoprotein</keyword>
<dbReference type="Proteomes" id="UP000317078">
    <property type="component" value="Unassembled WGS sequence"/>
</dbReference>
<dbReference type="InterPro" id="IPR050595">
    <property type="entry name" value="Bact_response_regulator"/>
</dbReference>
<dbReference type="AlphaFoldDB" id="A0A502EUC8"/>
<evidence type="ECO:0000256" key="2">
    <source>
        <dbReference type="PROSITE-ProRule" id="PRU00169"/>
    </source>
</evidence>
<dbReference type="EMBL" id="RCZP01000069">
    <property type="protein sequence ID" value="TPG40684.1"/>
    <property type="molecule type" value="Genomic_DNA"/>
</dbReference>
<sequence length="148" mass="16046">MPRVGIDQTPHILFAEDDDAVAMVVKDLLTDNGYLVTRAMHGREALSMLSGTSFDLLLTDIRMPYLDGVGLIEEVRQTGSAMPVVVLSGYMTPVARSALDNLGVRPDAVLEKPCGLPALQKAIQNGLRSKRSLGMSNRSSFLELRTTS</sequence>
<evidence type="ECO:0000256" key="1">
    <source>
        <dbReference type="ARBA" id="ARBA00022553"/>
    </source>
</evidence>
<reference evidence="4 5" key="1">
    <citation type="journal article" date="2019" name="Environ. Microbiol.">
        <title>Species interactions and distinct microbial communities in high Arctic permafrost affected cryosols are associated with the CH4 and CO2 gas fluxes.</title>
        <authorList>
            <person name="Altshuler I."/>
            <person name="Hamel J."/>
            <person name="Turney S."/>
            <person name="Magnuson E."/>
            <person name="Levesque R."/>
            <person name="Greer C."/>
            <person name="Whyte L.G."/>
        </authorList>
    </citation>
    <scope>NUCLEOTIDE SEQUENCE [LARGE SCALE GENOMIC DNA]</scope>
    <source>
        <strain evidence="4 5">S9.3B</strain>
    </source>
</reference>
<dbReference type="PANTHER" id="PTHR44591:SF21">
    <property type="entry name" value="TWO-COMPONENT RESPONSE REGULATOR"/>
    <property type="match status" value="1"/>
</dbReference>
<organism evidence="4 5">
    <name type="scientific">Muricoccus nepalensis</name>
    <dbReference type="NCBI Taxonomy" id="1854500"/>
    <lineage>
        <taxon>Bacteria</taxon>
        <taxon>Pseudomonadati</taxon>
        <taxon>Pseudomonadota</taxon>
        <taxon>Alphaproteobacteria</taxon>
        <taxon>Acetobacterales</taxon>
        <taxon>Roseomonadaceae</taxon>
        <taxon>Muricoccus</taxon>
    </lineage>
</organism>
<dbReference type="Pfam" id="PF00072">
    <property type="entry name" value="Response_reg"/>
    <property type="match status" value="1"/>
</dbReference>
<dbReference type="PROSITE" id="PS50110">
    <property type="entry name" value="RESPONSE_REGULATORY"/>
    <property type="match status" value="1"/>
</dbReference>
<dbReference type="CDD" id="cd00156">
    <property type="entry name" value="REC"/>
    <property type="match status" value="1"/>
</dbReference>
<dbReference type="OrthoDB" id="8019678at2"/>
<keyword evidence="5" id="KW-1185">Reference proteome</keyword>
<dbReference type="InterPro" id="IPR011006">
    <property type="entry name" value="CheY-like_superfamily"/>
</dbReference>
<dbReference type="PANTHER" id="PTHR44591">
    <property type="entry name" value="STRESS RESPONSE REGULATOR PROTEIN 1"/>
    <property type="match status" value="1"/>
</dbReference>
<protein>
    <submittedName>
        <fullName evidence="4">Response regulator</fullName>
    </submittedName>
</protein>
<proteinExistence type="predicted"/>
<dbReference type="InterPro" id="IPR001789">
    <property type="entry name" value="Sig_transdc_resp-reg_receiver"/>
</dbReference>
<feature type="modified residue" description="4-aspartylphosphate" evidence="2">
    <location>
        <position position="60"/>
    </location>
</feature>
<dbReference type="SMART" id="SM00448">
    <property type="entry name" value="REC"/>
    <property type="match status" value="1"/>
</dbReference>